<dbReference type="OrthoDB" id="5702951at2"/>
<accession>A0A4R0PZD5</accession>
<dbReference type="Pfam" id="PF11153">
    <property type="entry name" value="DUF2931"/>
    <property type="match status" value="1"/>
</dbReference>
<comment type="caution">
    <text evidence="1">The sequence shown here is derived from an EMBL/GenBank/DDBJ whole genome shotgun (WGS) entry which is preliminary data.</text>
</comment>
<evidence type="ECO:0000313" key="1">
    <source>
        <dbReference type="EMBL" id="TCD27818.1"/>
    </source>
</evidence>
<sequence length="347" mass="39533">MSLKKNRYLLLSFILLAITSCKGQKMEEKFEWTGTVSAPEEYPAEVYKGAIIANDFTYSFDAIWGTQNTGWGNDGGIMSVSTKQMEAPDSLNFTWLSLTEKKFYTGKWKLDKNLIAKLFNEGFINDLNNKKETYTLIKVGLAPKGRVMVWLSGAGFQTEVGAFQAHDTTITAEQAYDNAKYMFRPDFITKTLNNEMVIKSEIKARITKSGLPDMDIYETYRKRYEWRPQIILPEGEKVTLIYYNFLNGEEENRFGQELVVNKYASRALPKYISILWKDKAGKKNGLEIRPFDEKEITDAFKKLDGDGPIDLVISLNSDGLTAKLSLKNKKEEIKLVSSKTSISKNLD</sequence>
<evidence type="ECO:0000313" key="2">
    <source>
        <dbReference type="Proteomes" id="UP000293925"/>
    </source>
</evidence>
<dbReference type="PROSITE" id="PS51257">
    <property type="entry name" value="PROKAR_LIPOPROTEIN"/>
    <property type="match status" value="1"/>
</dbReference>
<protein>
    <submittedName>
        <fullName evidence="1">DUF2931 family protein</fullName>
    </submittedName>
</protein>
<dbReference type="InterPro" id="IPR021326">
    <property type="entry name" value="DUF2931"/>
</dbReference>
<dbReference type="EMBL" id="SJSO01000005">
    <property type="protein sequence ID" value="TCD27818.1"/>
    <property type="molecule type" value="Genomic_DNA"/>
</dbReference>
<dbReference type="Proteomes" id="UP000293925">
    <property type="component" value="Unassembled WGS sequence"/>
</dbReference>
<dbReference type="RefSeq" id="WP_131528882.1">
    <property type="nucleotide sequence ID" value="NZ_SJSO01000005.1"/>
</dbReference>
<dbReference type="AlphaFoldDB" id="A0A4R0PZD5"/>
<organism evidence="1 2">
    <name type="scientific">Pedobacter psychrodurus</name>
    <dbReference type="NCBI Taxonomy" id="2530456"/>
    <lineage>
        <taxon>Bacteria</taxon>
        <taxon>Pseudomonadati</taxon>
        <taxon>Bacteroidota</taxon>
        <taxon>Sphingobacteriia</taxon>
        <taxon>Sphingobacteriales</taxon>
        <taxon>Sphingobacteriaceae</taxon>
        <taxon>Pedobacter</taxon>
    </lineage>
</organism>
<gene>
    <name evidence="1" type="ORF">EZ456_07675</name>
</gene>
<keyword evidence="2" id="KW-1185">Reference proteome</keyword>
<reference evidence="1 2" key="1">
    <citation type="submission" date="2019-02" db="EMBL/GenBank/DDBJ databases">
        <title>Pedobacter sp. RP-3-21 sp. nov., isolated from Arctic soil.</title>
        <authorList>
            <person name="Dahal R.H."/>
        </authorList>
    </citation>
    <scope>NUCLEOTIDE SEQUENCE [LARGE SCALE GENOMIC DNA]</scope>
    <source>
        <strain evidence="1 2">RP-3-21</strain>
    </source>
</reference>
<proteinExistence type="predicted"/>
<name>A0A4R0PZD5_9SPHI</name>